<feature type="compositionally biased region" description="Polar residues" evidence="1">
    <location>
        <begin position="733"/>
        <end position="745"/>
    </location>
</feature>
<name>A0ABR2JI57_9PEZI</name>
<reference evidence="2 3" key="1">
    <citation type="journal article" date="2024" name="IMA Fungus">
        <title>Apiospora arundinis, a panoply of carbohydrate-active enzymes and secondary metabolites.</title>
        <authorList>
            <person name="Sorensen T."/>
            <person name="Petersen C."/>
            <person name="Muurmann A.T."/>
            <person name="Christiansen J.V."/>
            <person name="Brundto M.L."/>
            <person name="Overgaard C.K."/>
            <person name="Boysen A.T."/>
            <person name="Wollenberg R.D."/>
            <person name="Larsen T.O."/>
            <person name="Sorensen J.L."/>
            <person name="Nielsen K.L."/>
            <person name="Sondergaard T.E."/>
        </authorList>
    </citation>
    <scope>NUCLEOTIDE SEQUENCE [LARGE SCALE GENOMIC DNA]</scope>
    <source>
        <strain evidence="2 3">AAU 773</strain>
    </source>
</reference>
<feature type="compositionally biased region" description="Basic and acidic residues" evidence="1">
    <location>
        <begin position="506"/>
        <end position="516"/>
    </location>
</feature>
<feature type="compositionally biased region" description="Basic and acidic residues" evidence="1">
    <location>
        <begin position="450"/>
        <end position="468"/>
    </location>
</feature>
<feature type="compositionally biased region" description="Polar residues" evidence="1">
    <location>
        <begin position="1467"/>
        <end position="1479"/>
    </location>
</feature>
<feature type="region of interest" description="Disordered" evidence="1">
    <location>
        <begin position="813"/>
        <end position="983"/>
    </location>
</feature>
<evidence type="ECO:0000313" key="3">
    <source>
        <dbReference type="Proteomes" id="UP001390339"/>
    </source>
</evidence>
<feature type="compositionally biased region" description="Basic and acidic residues" evidence="1">
    <location>
        <begin position="1545"/>
        <end position="1557"/>
    </location>
</feature>
<gene>
    <name evidence="2" type="ORF">PGQ11_001916</name>
</gene>
<proteinExistence type="predicted"/>
<feature type="compositionally biased region" description="Polar residues" evidence="1">
    <location>
        <begin position="1560"/>
        <end position="1574"/>
    </location>
</feature>
<feature type="compositionally biased region" description="Polar residues" evidence="1">
    <location>
        <begin position="418"/>
        <end position="427"/>
    </location>
</feature>
<feature type="compositionally biased region" description="Basic and acidic residues" evidence="1">
    <location>
        <begin position="291"/>
        <end position="309"/>
    </location>
</feature>
<keyword evidence="3" id="KW-1185">Reference proteome</keyword>
<feature type="region of interest" description="Disordered" evidence="1">
    <location>
        <begin position="1369"/>
        <end position="1405"/>
    </location>
</feature>
<dbReference type="Proteomes" id="UP001390339">
    <property type="component" value="Unassembled WGS sequence"/>
</dbReference>
<feature type="compositionally biased region" description="Polar residues" evidence="1">
    <location>
        <begin position="1807"/>
        <end position="1816"/>
    </location>
</feature>
<feature type="compositionally biased region" description="Basic and acidic residues" evidence="1">
    <location>
        <begin position="710"/>
        <end position="732"/>
    </location>
</feature>
<organism evidence="2 3">
    <name type="scientific">Apiospora arundinis</name>
    <dbReference type="NCBI Taxonomy" id="335852"/>
    <lineage>
        <taxon>Eukaryota</taxon>
        <taxon>Fungi</taxon>
        <taxon>Dikarya</taxon>
        <taxon>Ascomycota</taxon>
        <taxon>Pezizomycotina</taxon>
        <taxon>Sordariomycetes</taxon>
        <taxon>Xylariomycetidae</taxon>
        <taxon>Amphisphaeriales</taxon>
        <taxon>Apiosporaceae</taxon>
        <taxon>Apiospora</taxon>
    </lineage>
</organism>
<sequence>MGIESKKAPPLPAPTESDSIISSPTDLATDVSNKHADDEKSSFSLPDDGTPVTIRTRSYHQHNKSQTSLLIEYFEHPKTPDSSERGGGGGSSSRSKRRPSVRVRLTPSKNRGDKNGHIKITETKSKSSRKASMGKKTRDEGPLVQNPSRSELDVMTDPEDSRSMNSYASATEESNVSRHPIEVEINPSHMSTRSSRRDRKVSSPLIPAADSKVSQTQSQYVPPNMSDISAIPTDSFLDGSGGTDGTTTLSHRREERSRSRSRSRGEALATGALGAATAAAVADKMNRKNRSASDDRKIIERAVEKASRPDKRHRSSSGYRRSTAGADTDMDSKTSSRRRSKGQKESVVSAADSSVLSSQLSPSHRSYDSHNSSKVSINNPKLLETVEDAIRRLILPELDAIKRERSTREPPGRRPKDQQSLSSLTSVSREELSATNKRRSADTTHSTKSRGREARNDLSPHSSIEHLENISVIEPSNPISVQDDTPPRGNDHLANPGLLSPVAAASERDRSREDKRQRRRRRAKTPERGRASEEYRDSEHEVVPPMPLSSEINPSEMTRTSILSSNTDRPHSASEEMTPVQEVPRGMVSLESMHESPTPTRTPQQQQHTLQSLGAAHANISHGDLKALPRKGAGEYDDLTESDLSQNYTHEEYDDEYEDGHMAEPGMFEPGMSGYYQQDVPPPLRYVPYQQERRGLSPIQSVSGYTDGGSDLHHRRDSRATHSELSSPDKSDLLGQSPSSVPSNMRSREFRDDESDLRSSGYYRDTQYTDDSELDRITSGQAVRGVGANPQFVHQPIGTESAVASLVDGSVLDPSVLSGGQEYRDSQISYNNRDSAAYSPEKSSFESRREIFEKGSQSPALSKHSRSNHSRDFEEYDLDEYGRKVPRPSYRHSPSPSEAAITSAALGRAAAAAAKAKNEGKSSPATFTGEGVQRNRSFKERAKDGNGPNATPRHSVDRLSEDFDGPKMEASGLPDMNDPLPEIGYFMEHQTPSVVQEPLEGAPYEKEQHWGGDMTPTQEKTFDYENERSMTPKANNNGLGITEAAAAAAMAAAAGMAQTHSRQPSGEQEDEWQRTSGERKRDTLVTNPYEGTSPIANLPGFENDILGSGFDHNGYRGGFNTGSPGMPQGDEGYETAPNETRDMQAIKGKGVEFQDQPGMGDNAEDPFYAPIAKHQRHLSGMSQGMGSPFYDAATGTGIDRIESKDVIALMEHLMVRDAQRSARDREMIETVCQVIKEMHSSFRDVKRALADTEDQIINEVKDNTEKTVQRHLGGPRPLPGSASRSIQGSQGGEYDDIPAKKRGLFRRALKGLSSKGNNDLGRIEDMLMHLLTEVDVLKQQTGGPATLAAMSTRNQSLDNMQPDVQYEQDRGYEPEGNAGTSTASHASQSGQFSVQSRGQPGRMGYERKFSDHRISTVHEGPEDEYDHPRNSAPYDQSNPELLMSPAVGPPRGGSVPLGTPPHAVPENHTSQSHENTPTDNSKKHKSKGSSSFLPKISRWSETTTSSIGKVFNRNSKDSRSNQKDIDDFLQAPPSRSGSSLNYEVYEPHDPYNGDKLHSGFSEQNLAGESGTPTRYQLDDPPMPNTYSTPEDPKYKAHRNSVNLQHPQPRPGQTERFRTALESSAINYDTPMSPRSTDWAGSATSLNRFPGQQSNRYSDQSAADEYRATYGFSPPAHQGPPRPPKEPLDTATPPRNDRVNKLQKKQPSPLPYQSVESGYGTMTGTHNARTESYHSTSPRMENRNLSGALSSGAPARRPSGPRAMTPTRGLGSDDGDRRSLKSPLGDSGARDERRRKRDTFGTVGSRDTALSQESETF</sequence>
<comment type="caution">
    <text evidence="2">The sequence shown here is derived from an EMBL/GenBank/DDBJ whole genome shotgun (WGS) entry which is preliminary data.</text>
</comment>
<feature type="compositionally biased region" description="Basic and acidic residues" evidence="1">
    <location>
        <begin position="110"/>
        <end position="125"/>
    </location>
</feature>
<feature type="compositionally biased region" description="Basic and acidic residues" evidence="1">
    <location>
        <begin position="524"/>
        <end position="542"/>
    </location>
</feature>
<feature type="region of interest" description="Disordered" evidence="1">
    <location>
        <begin position="399"/>
        <end position="775"/>
    </location>
</feature>
<feature type="compositionally biased region" description="Basic and acidic residues" evidence="1">
    <location>
        <begin position="32"/>
        <end position="41"/>
    </location>
</feature>
<accession>A0ABR2JI57</accession>
<feature type="compositionally biased region" description="Polar residues" evidence="1">
    <location>
        <begin position="1732"/>
        <end position="1748"/>
    </location>
</feature>
<feature type="compositionally biased region" description="Polar residues" evidence="1">
    <location>
        <begin position="212"/>
        <end position="221"/>
    </location>
</feature>
<evidence type="ECO:0000256" key="1">
    <source>
        <dbReference type="SAM" id="MobiDB-lite"/>
    </source>
</evidence>
<evidence type="ECO:0000313" key="2">
    <source>
        <dbReference type="EMBL" id="KAK8876970.1"/>
    </source>
</evidence>
<feature type="compositionally biased region" description="Basic and acidic residues" evidence="1">
    <location>
        <begin position="73"/>
        <end position="84"/>
    </location>
</feature>
<feature type="compositionally biased region" description="Low complexity" evidence="1">
    <location>
        <begin position="346"/>
        <end position="364"/>
    </location>
</feature>
<feature type="compositionally biased region" description="Basic and acidic residues" evidence="1">
    <location>
        <begin position="954"/>
        <end position="967"/>
    </location>
</feature>
<dbReference type="PANTHER" id="PTHR42105:SF1">
    <property type="entry name" value="TRANSALDOLASE"/>
    <property type="match status" value="1"/>
</dbReference>
<feature type="compositionally biased region" description="Polar residues" evidence="1">
    <location>
        <begin position="1713"/>
        <end position="1726"/>
    </location>
</feature>
<protein>
    <recommendedName>
        <fullName evidence="4">Transaldolase</fullName>
    </recommendedName>
</protein>
<feature type="region of interest" description="Disordered" evidence="1">
    <location>
        <begin position="1054"/>
        <end position="1098"/>
    </location>
</feature>
<feature type="compositionally biased region" description="Polar residues" evidence="1">
    <location>
        <begin position="1378"/>
        <end position="1398"/>
    </location>
</feature>
<feature type="compositionally biased region" description="Basic and acidic residues" evidence="1">
    <location>
        <begin position="1514"/>
        <end position="1526"/>
    </location>
</feature>
<feature type="region of interest" description="Disordered" evidence="1">
    <location>
        <begin position="1"/>
        <end position="379"/>
    </location>
</feature>
<feature type="compositionally biased region" description="Basic and acidic residues" evidence="1">
    <location>
        <begin position="399"/>
        <end position="417"/>
    </location>
</feature>
<feature type="compositionally biased region" description="Low complexity" evidence="1">
    <location>
        <begin position="597"/>
        <end position="609"/>
    </location>
</feature>
<feature type="compositionally biased region" description="Polar residues" evidence="1">
    <location>
        <begin position="16"/>
        <end position="26"/>
    </location>
</feature>
<feature type="compositionally biased region" description="Polar residues" evidence="1">
    <location>
        <begin position="369"/>
        <end position="379"/>
    </location>
</feature>
<feature type="compositionally biased region" description="Low complexity" evidence="1">
    <location>
        <begin position="267"/>
        <end position="280"/>
    </location>
</feature>
<feature type="compositionally biased region" description="Polar residues" evidence="1">
    <location>
        <begin position="163"/>
        <end position="174"/>
    </location>
</feature>
<dbReference type="EMBL" id="JAPCWZ010000002">
    <property type="protein sequence ID" value="KAK8876970.1"/>
    <property type="molecule type" value="Genomic_DNA"/>
</dbReference>
<feature type="compositionally biased region" description="Basic residues" evidence="1">
    <location>
        <begin position="126"/>
        <end position="135"/>
    </location>
</feature>
<feature type="compositionally biased region" description="Low complexity" evidence="1">
    <location>
        <begin position="891"/>
        <end position="915"/>
    </location>
</feature>
<feature type="region of interest" description="Disordered" evidence="1">
    <location>
        <begin position="1264"/>
        <end position="1299"/>
    </location>
</feature>
<feature type="compositionally biased region" description="Basic and acidic residues" evidence="1">
    <location>
        <begin position="1071"/>
        <end position="1083"/>
    </location>
</feature>
<evidence type="ECO:0008006" key="4">
    <source>
        <dbReference type="Google" id="ProtNLM"/>
    </source>
</evidence>
<feature type="region of interest" description="Disordered" evidence="1">
    <location>
        <begin position="1418"/>
        <end position="1816"/>
    </location>
</feature>
<feature type="compositionally biased region" description="Polar residues" evidence="1">
    <location>
        <begin position="550"/>
        <end position="567"/>
    </location>
</feature>
<feature type="compositionally biased region" description="Polar residues" evidence="1">
    <location>
        <begin position="1641"/>
        <end position="1660"/>
    </location>
</feature>
<dbReference type="PANTHER" id="PTHR42105">
    <property type="entry name" value="DIM2-ASSOCIATED PROTEIN 1"/>
    <property type="match status" value="1"/>
</dbReference>
<feature type="compositionally biased region" description="Basic and acidic residues" evidence="1">
    <location>
        <begin position="843"/>
        <end position="853"/>
    </location>
</feature>